<keyword evidence="4" id="KW-0472">Membrane</keyword>
<dbReference type="InterPro" id="IPR002797">
    <property type="entry name" value="Polysacc_synth"/>
</dbReference>
<comment type="subcellular location">
    <subcellularLocation>
        <location evidence="1">Membrane</location>
        <topology evidence="1">Multi-pass membrane protein</topology>
    </subcellularLocation>
</comment>
<dbReference type="PANTHER" id="PTHR43424">
    <property type="entry name" value="LOCUS PUTATIVE PROTEIN 1-RELATED"/>
    <property type="match status" value="1"/>
</dbReference>
<dbReference type="RefSeq" id="WP_000866166.1">
    <property type="nucleotide sequence ID" value="NZ_CP091596.1"/>
</dbReference>
<reference evidence="5" key="3">
    <citation type="submission" date="2015-07" db="EMBL/GenBank/DDBJ databases">
        <title>Acinetobacter baumannii K27 and K44 capsular polysaccharides have the same K unit but different structures due to the presence of distinct wzy genes in otherwise closely related K gene clusters.</title>
        <authorList>
            <person name="Shashkov A.S."/>
            <person name="Kenyon J.J."/>
            <person name="Senchenkova S.N."/>
            <person name="Shneider M.M."/>
            <person name="Popova A.V."/>
            <person name="Arbatsky N.P."/>
            <person name="Miroshnikov K.A."/>
            <person name="Volozhantsev N.V."/>
            <person name="Hall R.M."/>
            <person name="Knirel Y.A."/>
        </authorList>
    </citation>
    <scope>NUCLEOTIDE SEQUENCE</scope>
    <source>
        <strain evidence="5">4190</strain>
    </source>
</reference>
<evidence type="ECO:0000313" key="5">
    <source>
        <dbReference type="EMBL" id="ALL34862.1"/>
    </source>
</evidence>
<name>A0A0M3FMC9_ACIBA</name>
<dbReference type="EMBL" id="KT266827">
    <property type="protein sequence ID" value="ALL34862.1"/>
    <property type="molecule type" value="Genomic_DNA"/>
</dbReference>
<dbReference type="AlphaFoldDB" id="A0A0M3FMC9"/>
<reference evidence="5" key="1">
    <citation type="journal article" date="2011" name="BMC Microbiol.">
        <title>Genome organization of epidemic Acinetobacter baumannii strains.</title>
        <authorList>
            <person name="Di Nocera P.P."/>
            <person name="Rocco F."/>
            <person name="Giannouli M."/>
            <person name="Triassi M."/>
            <person name="Zarrilli R."/>
        </authorList>
    </citation>
    <scope>NUCLEOTIDE SEQUENCE</scope>
    <source>
        <strain evidence="5">4190</strain>
    </source>
</reference>
<dbReference type="PATRIC" id="fig|470.1369.peg.2112"/>
<gene>
    <name evidence="5" type="primary">wzx</name>
</gene>
<reference evidence="5" key="2">
    <citation type="journal article" date="2011" name="J. Bacteriol.">
        <title>Genome sequences of three Acinetobacter baumannii strains assigned to the multilocus sequence typing genotypes ST2, ST25, and ST78.</title>
        <authorList>
            <person name="Zarrilli R."/>
            <person name="Giannouli M."/>
            <person name="Rocco F."/>
            <person name="Loman N.J."/>
            <person name="Haines A.S."/>
            <person name="Constantinidou C."/>
            <person name="Pallen M.J."/>
            <person name="Triassi M."/>
            <person name="Di Nocera P.P."/>
        </authorList>
    </citation>
    <scope>NUCLEOTIDE SEQUENCE</scope>
    <source>
        <strain evidence="5">4190</strain>
    </source>
</reference>
<evidence type="ECO:0000256" key="4">
    <source>
        <dbReference type="ARBA" id="ARBA00023136"/>
    </source>
</evidence>
<evidence type="ECO:0000256" key="2">
    <source>
        <dbReference type="ARBA" id="ARBA00022692"/>
    </source>
</evidence>
<protein>
    <submittedName>
        <fullName evidence="5">Wzx</fullName>
    </submittedName>
</protein>
<keyword evidence="3" id="KW-1133">Transmembrane helix</keyword>
<dbReference type="GO" id="GO:0016020">
    <property type="term" value="C:membrane"/>
    <property type="evidence" value="ECO:0007669"/>
    <property type="project" value="UniProtKB-SubCell"/>
</dbReference>
<accession>A0A0M3FMC9</accession>
<evidence type="ECO:0000256" key="1">
    <source>
        <dbReference type="ARBA" id="ARBA00004141"/>
    </source>
</evidence>
<dbReference type="InterPro" id="IPR052556">
    <property type="entry name" value="PolySynth_Transporter"/>
</dbReference>
<dbReference type="PANTHER" id="PTHR43424:SF1">
    <property type="entry name" value="LOCUS PUTATIVE PROTEIN 1-RELATED"/>
    <property type="match status" value="1"/>
</dbReference>
<proteinExistence type="predicted"/>
<evidence type="ECO:0000256" key="3">
    <source>
        <dbReference type="ARBA" id="ARBA00022989"/>
    </source>
</evidence>
<dbReference type="Pfam" id="PF01943">
    <property type="entry name" value="Polysacc_synt"/>
    <property type="match status" value="1"/>
</dbReference>
<sequence length="401" mass="45916">MKVLKDSFIYLIGELFAKSLPFLMLPYLTRKLGPDGFGELSYYLTMLSLFAIFVGLSQDGAVTRYFYFYGKKALNTVVKAGYLFNIAISIVLLLGCWWLKAEIMAYVVLATMFQSFVNVQLALRQCQKQPLKYITIQIILSLTNVLFTVAALEYFSQDLVAYRVLAIAAANLTTFLIASLVLGDLFRDNYHFTWHRLRLGLLYIFSFGLPLILHQSSFFIKGQLDRIFIYQQYSKSALGIYSAGVQIAAVLPIVLMALNKAIVPYYYQGLKDNSLTVEKIKKYTLYSLPLSILPAVVGWLLPEQVYLWFLGQSYVGSKYYVVMYLLGSGANLPYLMLVNYFFYHGKNLMISKITILSSIIYLFFLYIFARESIELLPYALLISNLILIVSMWCVLNEFEKK</sequence>
<keyword evidence="2" id="KW-0812">Transmembrane</keyword>
<organism evidence="5">
    <name type="scientific">Acinetobacter baumannii</name>
    <dbReference type="NCBI Taxonomy" id="470"/>
    <lineage>
        <taxon>Bacteria</taxon>
        <taxon>Pseudomonadati</taxon>
        <taxon>Pseudomonadota</taxon>
        <taxon>Gammaproteobacteria</taxon>
        <taxon>Moraxellales</taxon>
        <taxon>Moraxellaceae</taxon>
        <taxon>Acinetobacter</taxon>
        <taxon>Acinetobacter calcoaceticus/baumannii complex</taxon>
    </lineage>
</organism>